<dbReference type="PANTHER" id="PTHR40705:SF1">
    <property type="entry name" value="TRNA(ILE2) 2-AGMATINYLCYTIDINE SYNTHETASE TIAS"/>
    <property type="match status" value="1"/>
</dbReference>
<evidence type="ECO:0000256" key="5">
    <source>
        <dbReference type="ARBA" id="ARBA00022840"/>
    </source>
</evidence>
<comment type="catalytic activity">
    <reaction evidence="6">
        <text>cytidine(34) in tRNA(Ile2) + agmatine + ATP + H2O = 2-agmatinylcytidine(34) in tRNA(Ile2) + AMP + 2 phosphate + 2 H(+)</text>
        <dbReference type="Rhea" id="RHEA:43608"/>
        <dbReference type="Rhea" id="RHEA-COMP:10625"/>
        <dbReference type="Rhea" id="RHEA-COMP:10626"/>
        <dbReference type="ChEBI" id="CHEBI:15377"/>
        <dbReference type="ChEBI" id="CHEBI:15378"/>
        <dbReference type="ChEBI" id="CHEBI:30616"/>
        <dbReference type="ChEBI" id="CHEBI:43474"/>
        <dbReference type="ChEBI" id="CHEBI:58145"/>
        <dbReference type="ChEBI" id="CHEBI:82748"/>
        <dbReference type="ChEBI" id="CHEBI:83545"/>
        <dbReference type="ChEBI" id="CHEBI:456215"/>
        <dbReference type="EC" id="6.3.4.22"/>
    </reaction>
</comment>
<sequence>MFIGIDDTDSTEGMCTTYLAPILYEELKECGGIPVELPYLVRLNPNIPYKTRGNAAICLKVSLSLENGRKERVEERVMRCVESLAVFSDPKTNPGIVFVDEPDKDAVEDLRNFSKAALHRIVEIDEARNLIKEHNFDAREYKNGRGIIGALSAIGIALDLKKKDHTYELIAYRKKENLGKKRRIDEGSVFYADRITYPKTWDTVDLTNGRIVLSPSGKDPVLYGIRGDNIDEIFKASNLIESEPIGEKTLFMTNQGTDGHLKRVSIKEMEEYGSYIAKGIVSKVPVVMEGGHLFFEISDDSKSVRCAAFEPTKQFRNIIRKLKIGDEVEVYGGFKKDTMNLEKINIKKLNDSVSRNPRCPICGKRMKSAGKDQGFRCKRCKTEIKEREIDKVDRVIEEGLYEVPPCARRHISKPLIRMNEERRHPSR</sequence>
<keyword evidence="2 6" id="KW-0436">Ligase</keyword>
<comment type="subcellular location">
    <subcellularLocation>
        <location evidence="6">Cytoplasm</location>
    </subcellularLocation>
</comment>
<dbReference type="Gene3D" id="2.40.50.1010">
    <property type="match status" value="1"/>
</dbReference>
<organism evidence="11 12">
    <name type="scientific">Candidatus Methanolliviera hydrocarbonicum</name>
    <dbReference type="NCBI Taxonomy" id="2491085"/>
    <lineage>
        <taxon>Archaea</taxon>
        <taxon>Methanobacteriati</taxon>
        <taxon>Methanobacteriota</taxon>
        <taxon>Candidatus Methanoliparia</taxon>
        <taxon>Candidatus Methanoliparales</taxon>
        <taxon>Candidatus Methanollivieraceae</taxon>
        <taxon>Candidatus Methanolliviera</taxon>
    </lineage>
</organism>
<comment type="caution">
    <text evidence="11">The sequence shown here is derived from an EMBL/GenBank/DDBJ whole genome shotgun (WGS) entry which is preliminary data.</text>
</comment>
<protein>
    <recommendedName>
        <fullName evidence="6">tRNA(Ile2) 2-agmatinylcytidine synthetase TiaS</fullName>
        <shortName evidence="6">tRNA(Ile2)-agm2C synthetase</shortName>
        <ecNumber evidence="6">6.3.4.22</ecNumber>
    </recommendedName>
    <alternativeName>
        <fullName evidence="6">tRNA(Ile2) agmatidine synthetase</fullName>
    </alternativeName>
</protein>
<dbReference type="HAMAP" id="MF_01892">
    <property type="entry name" value="tRNA_Ile2_agm2C_synt"/>
    <property type="match status" value="1"/>
</dbReference>
<dbReference type="Proteomes" id="UP000320766">
    <property type="component" value="Unassembled WGS sequence"/>
</dbReference>
<dbReference type="Pfam" id="PF01336">
    <property type="entry name" value="tRNA_anti-codon"/>
    <property type="match status" value="1"/>
</dbReference>
<accession>A0A520KVE1</accession>
<feature type="domain" description="TiaS C-terminal zinc ribbon" evidence="10">
    <location>
        <begin position="356"/>
        <end position="396"/>
    </location>
</feature>
<evidence type="ECO:0000259" key="10">
    <source>
        <dbReference type="Pfam" id="PF23783"/>
    </source>
</evidence>
<feature type="domain" description="OB" evidence="7">
    <location>
        <begin position="278"/>
        <end position="337"/>
    </location>
</feature>
<dbReference type="InterPro" id="IPR024913">
    <property type="entry name" value="tRNA_Ile2__agm2C_synt"/>
</dbReference>
<feature type="domain" description="TiaS FLD" evidence="8">
    <location>
        <begin position="144"/>
        <end position="260"/>
    </location>
</feature>
<evidence type="ECO:0000313" key="11">
    <source>
        <dbReference type="EMBL" id="RZN67741.1"/>
    </source>
</evidence>
<evidence type="ECO:0000259" key="7">
    <source>
        <dbReference type="Pfam" id="PF01336"/>
    </source>
</evidence>
<dbReference type="Pfam" id="PF08489">
    <property type="entry name" value="TiaS_FLD"/>
    <property type="match status" value="1"/>
</dbReference>
<dbReference type="GO" id="GO:0003676">
    <property type="term" value="F:nucleic acid binding"/>
    <property type="evidence" value="ECO:0007669"/>
    <property type="project" value="InterPro"/>
</dbReference>
<dbReference type="GO" id="GO:0005524">
    <property type="term" value="F:ATP binding"/>
    <property type="evidence" value="ECO:0007669"/>
    <property type="project" value="UniProtKB-KW"/>
</dbReference>
<dbReference type="CDD" id="cd04482">
    <property type="entry name" value="RPA2_OBF_like"/>
    <property type="match status" value="1"/>
</dbReference>
<gene>
    <name evidence="6" type="primary">tiaS</name>
    <name evidence="11" type="ORF">EF807_07230</name>
</gene>
<dbReference type="Gene3D" id="3.90.600.20">
    <property type="match status" value="1"/>
</dbReference>
<proteinExistence type="inferred from homology"/>
<evidence type="ECO:0000256" key="2">
    <source>
        <dbReference type="ARBA" id="ARBA00022598"/>
    </source>
</evidence>
<comment type="similarity">
    <text evidence="6">Belongs to the TiaS family.</text>
</comment>
<feature type="domain" description="TiaS-like TCKD" evidence="9">
    <location>
        <begin position="2"/>
        <end position="141"/>
    </location>
</feature>
<keyword evidence="1 6" id="KW-0963">Cytoplasm</keyword>
<dbReference type="InterPro" id="IPR013696">
    <property type="entry name" value="TiaS_FLD"/>
</dbReference>
<dbReference type="Pfam" id="PF23783">
    <property type="entry name" value="Zn_ribbon_TiaS"/>
    <property type="match status" value="1"/>
</dbReference>
<dbReference type="EC" id="6.3.4.22" evidence="6"/>
<dbReference type="GO" id="GO:0016879">
    <property type="term" value="F:ligase activity, forming carbon-nitrogen bonds"/>
    <property type="evidence" value="ECO:0007669"/>
    <property type="project" value="UniProtKB-UniRule"/>
</dbReference>
<evidence type="ECO:0000256" key="6">
    <source>
        <dbReference type="HAMAP-Rule" id="MF_01892"/>
    </source>
</evidence>
<evidence type="ECO:0000256" key="3">
    <source>
        <dbReference type="ARBA" id="ARBA00022694"/>
    </source>
</evidence>
<keyword evidence="3 6" id="KW-0819">tRNA processing</keyword>
<evidence type="ECO:0000256" key="4">
    <source>
        <dbReference type="ARBA" id="ARBA00022741"/>
    </source>
</evidence>
<dbReference type="InterPro" id="IPR053870">
    <property type="entry name" value="TiaS-like_TCKD"/>
</dbReference>
<evidence type="ECO:0000259" key="9">
    <source>
        <dbReference type="Pfam" id="PF22641"/>
    </source>
</evidence>
<dbReference type="EMBL" id="RXIL01000131">
    <property type="protein sequence ID" value="RZN67741.1"/>
    <property type="molecule type" value="Genomic_DNA"/>
</dbReference>
<dbReference type="InterPro" id="IPR004365">
    <property type="entry name" value="NA-bd_OB_tRNA"/>
</dbReference>
<evidence type="ECO:0000313" key="12">
    <source>
        <dbReference type="Proteomes" id="UP000320766"/>
    </source>
</evidence>
<evidence type="ECO:0000256" key="1">
    <source>
        <dbReference type="ARBA" id="ARBA00022490"/>
    </source>
</evidence>
<evidence type="ECO:0000259" key="8">
    <source>
        <dbReference type="Pfam" id="PF08489"/>
    </source>
</evidence>
<name>A0A520KVE1_9EURY</name>
<dbReference type="PANTHER" id="PTHR40705">
    <property type="entry name" value="TRNA(ILE2) 2-AGMATINYLCYTIDINE SYNTHETASE TIAS"/>
    <property type="match status" value="1"/>
</dbReference>
<dbReference type="InterPro" id="IPR055394">
    <property type="entry name" value="Zn_ribbon_TiaS"/>
</dbReference>
<reference evidence="11 12" key="1">
    <citation type="journal article" date="2019" name="Nat. Microbiol.">
        <title>Wide diversity of methane and short-chain alkane metabolisms in uncultured archaea.</title>
        <authorList>
            <person name="Borrel G."/>
            <person name="Adam P.S."/>
            <person name="McKay L.J."/>
            <person name="Chen L.X."/>
            <person name="Sierra-Garcia I.N."/>
            <person name="Sieber C.M."/>
            <person name="Letourneur Q."/>
            <person name="Ghozlane A."/>
            <person name="Andersen G.L."/>
            <person name="Li W.J."/>
            <person name="Hallam S.J."/>
            <person name="Muyzer G."/>
            <person name="de Oliveira V.M."/>
            <person name="Inskeep W.P."/>
            <person name="Banfield J.F."/>
            <person name="Gribaldo S."/>
        </authorList>
    </citation>
    <scope>NUCLEOTIDE SEQUENCE [LARGE SCALE GENOMIC DNA]</scope>
    <source>
        <strain evidence="11">NM1b</strain>
    </source>
</reference>
<dbReference type="Gene3D" id="3.30.70.2200">
    <property type="match status" value="1"/>
</dbReference>
<dbReference type="GO" id="GO:0005737">
    <property type="term" value="C:cytoplasm"/>
    <property type="evidence" value="ECO:0007669"/>
    <property type="project" value="UniProtKB-SubCell"/>
</dbReference>
<dbReference type="CDD" id="cd00029">
    <property type="entry name" value="C1"/>
    <property type="match status" value="1"/>
</dbReference>
<dbReference type="GO" id="GO:0002101">
    <property type="term" value="P:tRNA wobble cytosine modification"/>
    <property type="evidence" value="ECO:0007669"/>
    <property type="project" value="UniProtKB-UniRule"/>
</dbReference>
<keyword evidence="4 6" id="KW-0547">Nucleotide-binding</keyword>
<keyword evidence="5 6" id="KW-0067">ATP-binding</keyword>
<dbReference type="Pfam" id="PF22641">
    <property type="entry name" value="TiaS_TCKD"/>
    <property type="match status" value="1"/>
</dbReference>
<dbReference type="AlphaFoldDB" id="A0A520KVE1"/>
<comment type="function">
    <text evidence="6">ATP-dependent agmatine transferase that catalyzes the formation of 2-agmatinylcytidine (agm2C) at the wobble position (C34) of tRNA(Ile2), converting the codon specificity from AUG to AUA.</text>
</comment>